<name>A0A5J4VZL1_9EUKA</name>
<gene>
    <name evidence="1" type="ORF">EZS28_016633</name>
</gene>
<reference evidence="1 2" key="1">
    <citation type="submission" date="2019-03" db="EMBL/GenBank/DDBJ databases">
        <title>Single cell metagenomics reveals metabolic interactions within the superorganism composed of flagellate Streblomastix strix and complex community of Bacteroidetes bacteria on its surface.</title>
        <authorList>
            <person name="Treitli S.C."/>
            <person name="Kolisko M."/>
            <person name="Husnik F."/>
            <person name="Keeling P."/>
            <person name="Hampl V."/>
        </authorList>
    </citation>
    <scope>NUCLEOTIDE SEQUENCE [LARGE SCALE GENOMIC DNA]</scope>
    <source>
        <strain evidence="1">ST1C</strain>
    </source>
</reference>
<organism evidence="1 2">
    <name type="scientific">Streblomastix strix</name>
    <dbReference type="NCBI Taxonomy" id="222440"/>
    <lineage>
        <taxon>Eukaryota</taxon>
        <taxon>Metamonada</taxon>
        <taxon>Preaxostyla</taxon>
        <taxon>Oxymonadida</taxon>
        <taxon>Streblomastigidae</taxon>
        <taxon>Streblomastix</taxon>
    </lineage>
</organism>
<proteinExistence type="predicted"/>
<comment type="caution">
    <text evidence="1">The sequence shown here is derived from an EMBL/GenBank/DDBJ whole genome shotgun (WGS) entry which is preliminary data.</text>
</comment>
<dbReference type="Proteomes" id="UP000324800">
    <property type="component" value="Unassembled WGS sequence"/>
</dbReference>
<dbReference type="EMBL" id="SNRW01004218">
    <property type="protein sequence ID" value="KAA6387840.1"/>
    <property type="molecule type" value="Genomic_DNA"/>
</dbReference>
<protein>
    <submittedName>
        <fullName evidence="1">Uncharacterized protein</fullName>
    </submittedName>
</protein>
<sequence length="102" mass="11990">MNQERKQKIVEEHTFGERAAELRLHEEKSSDEQECRKRLKVKILFEAARYDVPEETNIENDVTQTKVKSYLFQVEQKTNKLLIQTQSKPASKSIRPVLQLCS</sequence>
<dbReference type="AlphaFoldDB" id="A0A5J4VZL1"/>
<accession>A0A5J4VZL1</accession>
<evidence type="ECO:0000313" key="2">
    <source>
        <dbReference type="Proteomes" id="UP000324800"/>
    </source>
</evidence>
<evidence type="ECO:0000313" key="1">
    <source>
        <dbReference type="EMBL" id="KAA6387840.1"/>
    </source>
</evidence>